<feature type="transmembrane region" description="Helical" evidence="7">
    <location>
        <begin position="273"/>
        <end position="293"/>
    </location>
</feature>
<organism evidence="9 10">
    <name type="scientific">Candidatus Gallacutalibacter pullicola</name>
    <dbReference type="NCBI Taxonomy" id="2840830"/>
    <lineage>
        <taxon>Bacteria</taxon>
        <taxon>Bacillati</taxon>
        <taxon>Bacillota</taxon>
        <taxon>Clostridia</taxon>
        <taxon>Eubacteriales</taxon>
        <taxon>Candidatus Gallacutalibacter</taxon>
    </lineage>
</organism>
<protein>
    <submittedName>
        <fullName evidence="9">Carbohydrate ABC transporter permease</fullName>
    </submittedName>
</protein>
<keyword evidence="3" id="KW-1003">Cell membrane</keyword>
<keyword evidence="4 7" id="KW-0812">Transmembrane</keyword>
<dbReference type="PROSITE" id="PS50928">
    <property type="entry name" value="ABC_TM1"/>
    <property type="match status" value="1"/>
</dbReference>
<reference evidence="9" key="2">
    <citation type="journal article" date="2021" name="PeerJ">
        <title>Extensive microbial diversity within the chicken gut microbiome revealed by metagenomics and culture.</title>
        <authorList>
            <person name="Gilroy R."/>
            <person name="Ravi A."/>
            <person name="Getino M."/>
            <person name="Pursley I."/>
            <person name="Horton D.L."/>
            <person name="Alikhan N.F."/>
            <person name="Baker D."/>
            <person name="Gharbi K."/>
            <person name="Hall N."/>
            <person name="Watson M."/>
            <person name="Adriaenssens E.M."/>
            <person name="Foster-Nyarko E."/>
            <person name="Jarju S."/>
            <person name="Secka A."/>
            <person name="Antonio M."/>
            <person name="Oren A."/>
            <person name="Chaudhuri R.R."/>
            <person name="La Ragione R."/>
            <person name="Hildebrand F."/>
            <person name="Pallen M.J."/>
        </authorList>
    </citation>
    <scope>NUCLEOTIDE SEQUENCE</scope>
    <source>
        <strain evidence="9">ChiSjej1B19-7085</strain>
    </source>
</reference>
<evidence type="ECO:0000256" key="6">
    <source>
        <dbReference type="ARBA" id="ARBA00023136"/>
    </source>
</evidence>
<evidence type="ECO:0000313" key="10">
    <source>
        <dbReference type="Proteomes" id="UP000886785"/>
    </source>
</evidence>
<sequence length="308" mass="34737">MEKAHAQKKKIQKPMGDRIFDTINAVIWVIILAVILYPLWLILIASVSDPDAVIAGEVLFWPKDFSLMGYEAVFDNDELIRSYLNAIIYTVFGTLLSVVVTMMAAYSLSRKFSGKKFVNFYFVFTMFFNGGLIPQFLMVRDLGLMDTVLLMIIINCVSVWNLMVARTYISMNIPNDLYEAAAIDGASHFTYFLRVVLPLSGMIIAVLCVYYGVARWNDYFTALVYIRDRAKLPLQTILREILATLTATNSDSFFSAYADDIKGMTEAVRKAEVAKYCCIVISTGPAVILYIFMQKYFVKGVMIGSLKG</sequence>
<dbReference type="GO" id="GO:0005886">
    <property type="term" value="C:plasma membrane"/>
    <property type="evidence" value="ECO:0007669"/>
    <property type="project" value="UniProtKB-SubCell"/>
</dbReference>
<dbReference type="CDD" id="cd06261">
    <property type="entry name" value="TM_PBP2"/>
    <property type="match status" value="1"/>
</dbReference>
<evidence type="ECO:0000259" key="8">
    <source>
        <dbReference type="PROSITE" id="PS50928"/>
    </source>
</evidence>
<dbReference type="Proteomes" id="UP000886785">
    <property type="component" value="Unassembled WGS sequence"/>
</dbReference>
<proteinExistence type="inferred from homology"/>
<keyword evidence="6 7" id="KW-0472">Membrane</keyword>
<keyword evidence="5 7" id="KW-1133">Transmembrane helix</keyword>
<dbReference type="Gene3D" id="1.10.3720.10">
    <property type="entry name" value="MetI-like"/>
    <property type="match status" value="1"/>
</dbReference>
<dbReference type="AlphaFoldDB" id="A0A9D1J1D7"/>
<feature type="transmembrane region" description="Helical" evidence="7">
    <location>
        <begin position="86"/>
        <end position="106"/>
    </location>
</feature>
<gene>
    <name evidence="9" type="ORF">IAA54_06685</name>
</gene>
<dbReference type="SUPFAM" id="SSF161098">
    <property type="entry name" value="MetI-like"/>
    <property type="match status" value="1"/>
</dbReference>
<dbReference type="GO" id="GO:0055085">
    <property type="term" value="P:transmembrane transport"/>
    <property type="evidence" value="ECO:0007669"/>
    <property type="project" value="InterPro"/>
</dbReference>
<keyword evidence="2 7" id="KW-0813">Transport</keyword>
<comment type="similarity">
    <text evidence="7">Belongs to the binding-protein-dependent transport system permease family.</text>
</comment>
<accession>A0A9D1J1D7</accession>
<evidence type="ECO:0000256" key="3">
    <source>
        <dbReference type="ARBA" id="ARBA00022475"/>
    </source>
</evidence>
<comment type="caution">
    <text evidence="9">The sequence shown here is derived from an EMBL/GenBank/DDBJ whole genome shotgun (WGS) entry which is preliminary data.</text>
</comment>
<evidence type="ECO:0000313" key="9">
    <source>
        <dbReference type="EMBL" id="HIR57337.1"/>
    </source>
</evidence>
<feature type="domain" description="ABC transmembrane type-1" evidence="8">
    <location>
        <begin position="83"/>
        <end position="292"/>
    </location>
</feature>
<evidence type="ECO:0000256" key="2">
    <source>
        <dbReference type="ARBA" id="ARBA00022448"/>
    </source>
</evidence>
<dbReference type="InterPro" id="IPR000515">
    <property type="entry name" value="MetI-like"/>
</dbReference>
<dbReference type="PANTHER" id="PTHR43744:SF9">
    <property type="entry name" value="POLYGALACTURONAN_RHAMNOGALACTURONAN TRANSPORT SYSTEM PERMEASE PROTEIN YTCP"/>
    <property type="match status" value="1"/>
</dbReference>
<feature type="transmembrane region" description="Helical" evidence="7">
    <location>
        <begin position="21"/>
        <end position="43"/>
    </location>
</feature>
<evidence type="ECO:0000256" key="1">
    <source>
        <dbReference type="ARBA" id="ARBA00004651"/>
    </source>
</evidence>
<dbReference type="EMBL" id="DVHF01000079">
    <property type="protein sequence ID" value="HIR57337.1"/>
    <property type="molecule type" value="Genomic_DNA"/>
</dbReference>
<feature type="transmembrane region" description="Helical" evidence="7">
    <location>
        <begin position="189"/>
        <end position="213"/>
    </location>
</feature>
<reference evidence="9" key="1">
    <citation type="submission" date="2020-10" db="EMBL/GenBank/DDBJ databases">
        <authorList>
            <person name="Gilroy R."/>
        </authorList>
    </citation>
    <scope>NUCLEOTIDE SEQUENCE</scope>
    <source>
        <strain evidence="9">ChiSjej1B19-7085</strain>
    </source>
</reference>
<dbReference type="Pfam" id="PF00528">
    <property type="entry name" value="BPD_transp_1"/>
    <property type="match status" value="1"/>
</dbReference>
<evidence type="ECO:0000256" key="5">
    <source>
        <dbReference type="ARBA" id="ARBA00022989"/>
    </source>
</evidence>
<feature type="transmembrane region" description="Helical" evidence="7">
    <location>
        <begin position="118"/>
        <end position="137"/>
    </location>
</feature>
<comment type="subcellular location">
    <subcellularLocation>
        <location evidence="1 7">Cell membrane</location>
        <topology evidence="1 7">Multi-pass membrane protein</topology>
    </subcellularLocation>
</comment>
<dbReference type="PANTHER" id="PTHR43744">
    <property type="entry name" value="ABC TRANSPORTER PERMEASE PROTEIN MG189-RELATED-RELATED"/>
    <property type="match status" value="1"/>
</dbReference>
<evidence type="ECO:0000256" key="4">
    <source>
        <dbReference type="ARBA" id="ARBA00022692"/>
    </source>
</evidence>
<name>A0A9D1J1D7_9FIRM</name>
<dbReference type="InterPro" id="IPR035906">
    <property type="entry name" value="MetI-like_sf"/>
</dbReference>
<feature type="transmembrane region" description="Helical" evidence="7">
    <location>
        <begin position="149"/>
        <end position="169"/>
    </location>
</feature>
<evidence type="ECO:0000256" key="7">
    <source>
        <dbReference type="RuleBase" id="RU363032"/>
    </source>
</evidence>